<evidence type="ECO:0000256" key="1">
    <source>
        <dbReference type="ARBA" id="ARBA00010396"/>
    </source>
</evidence>
<keyword evidence="4 6" id="KW-0808">Transferase</keyword>
<dbReference type="InterPro" id="IPR029063">
    <property type="entry name" value="SAM-dependent_MTases_sf"/>
</dbReference>
<reference evidence="7 8" key="1">
    <citation type="submission" date="2016-11" db="EMBL/GenBank/DDBJ databases">
        <title>Genome sequence and comparative genomic analysis of clinical strain Elizabethkingia meningoseptica 61421 PRCM.</title>
        <authorList>
            <person name="Wang M."/>
            <person name="Hu S."/>
            <person name="Cao L."/>
            <person name="Jiang T."/>
            <person name="Zhou Y."/>
            <person name="Ming D."/>
        </authorList>
    </citation>
    <scope>NUCLEOTIDE SEQUENCE [LARGE SCALE GENOMIC DNA]</scope>
    <source>
        <strain evidence="7 8">61421 PRCM</strain>
    </source>
</reference>
<dbReference type="EC" id="2.1.1.199" evidence="6"/>
<evidence type="ECO:0000313" key="7">
    <source>
        <dbReference type="EMBL" id="OOH94615.1"/>
    </source>
</evidence>
<comment type="subcellular location">
    <subcellularLocation>
        <location evidence="6">Cytoplasm</location>
    </subcellularLocation>
</comment>
<dbReference type="Proteomes" id="UP000188947">
    <property type="component" value="Unassembled WGS sequence"/>
</dbReference>
<name>A0A1V3TZ20_ELIME</name>
<dbReference type="SUPFAM" id="SSF81799">
    <property type="entry name" value="Putative methyltransferase TM0872, insert domain"/>
    <property type="match status" value="1"/>
</dbReference>
<keyword evidence="2 6" id="KW-0698">rRNA processing</keyword>
<evidence type="ECO:0000256" key="5">
    <source>
        <dbReference type="ARBA" id="ARBA00022691"/>
    </source>
</evidence>
<dbReference type="HAMAP" id="MF_01007">
    <property type="entry name" value="16SrRNA_methyltr_H"/>
    <property type="match status" value="1"/>
</dbReference>
<comment type="catalytic activity">
    <reaction evidence="6">
        <text>cytidine(1402) in 16S rRNA + S-adenosyl-L-methionine = N(4)-methylcytidine(1402) in 16S rRNA + S-adenosyl-L-homocysteine + H(+)</text>
        <dbReference type="Rhea" id="RHEA:42928"/>
        <dbReference type="Rhea" id="RHEA-COMP:10286"/>
        <dbReference type="Rhea" id="RHEA-COMP:10287"/>
        <dbReference type="ChEBI" id="CHEBI:15378"/>
        <dbReference type="ChEBI" id="CHEBI:57856"/>
        <dbReference type="ChEBI" id="CHEBI:59789"/>
        <dbReference type="ChEBI" id="CHEBI:74506"/>
        <dbReference type="ChEBI" id="CHEBI:82748"/>
        <dbReference type="EC" id="2.1.1.199"/>
    </reaction>
</comment>
<dbReference type="SUPFAM" id="SSF53335">
    <property type="entry name" value="S-adenosyl-L-methionine-dependent methyltransferases"/>
    <property type="match status" value="1"/>
</dbReference>
<keyword evidence="6" id="KW-0963">Cytoplasm</keyword>
<dbReference type="NCBIfam" id="TIGR00006">
    <property type="entry name" value="16S rRNA (cytosine(1402)-N(4))-methyltransferase RsmH"/>
    <property type="match status" value="1"/>
</dbReference>
<feature type="binding site" evidence="6">
    <location>
        <position position="94"/>
    </location>
    <ligand>
        <name>S-adenosyl-L-methionine</name>
        <dbReference type="ChEBI" id="CHEBI:59789"/>
    </ligand>
</feature>
<dbReference type="RefSeq" id="WP_016199981.1">
    <property type="nucleotide sequence ID" value="NZ_CP014338.1"/>
</dbReference>
<accession>A0A1V3TZ20</accession>
<dbReference type="Gene3D" id="1.10.150.170">
    <property type="entry name" value="Putative methyltransferase TM0872, insert domain"/>
    <property type="match status" value="1"/>
</dbReference>
<dbReference type="GO" id="GO:0005737">
    <property type="term" value="C:cytoplasm"/>
    <property type="evidence" value="ECO:0007669"/>
    <property type="project" value="UniProtKB-SubCell"/>
</dbReference>
<feature type="binding site" evidence="6">
    <location>
        <position position="101"/>
    </location>
    <ligand>
        <name>S-adenosyl-L-methionine</name>
        <dbReference type="ChEBI" id="CHEBI:59789"/>
    </ligand>
</feature>
<dbReference type="GeneID" id="48544038"/>
<evidence type="ECO:0000256" key="6">
    <source>
        <dbReference type="HAMAP-Rule" id="MF_01007"/>
    </source>
</evidence>
<proteinExistence type="inferred from homology"/>
<feature type="binding site" evidence="6">
    <location>
        <position position="73"/>
    </location>
    <ligand>
        <name>S-adenosyl-L-methionine</name>
        <dbReference type="ChEBI" id="CHEBI:59789"/>
    </ligand>
</feature>
<comment type="caution">
    <text evidence="7">The sequence shown here is derived from an EMBL/GenBank/DDBJ whole genome shotgun (WGS) entry which is preliminary data.</text>
</comment>
<sequence>MYHNPVLLDESVSGLIINPDGIYVDCTFGGGGHSREILSRLSDKGRLFSFDQDPDALKNKLDDERFTLVNQNFRFLENSLLMYGVTQVDGVLADLGVSSHQFDEADRGFSIRTEGPLDMRMNTMQGLDARKVVNEYEEEQLADIFYLYGELREARKLARELVAARKKGEIKTTDDLKRVFSYMPAHKSNKFFAQVFQAIRIEVNQELEVLKEMLEQSYRVLKPGGRLSVISYHSLEDRLVKRFLKNGMFEGEPERDIYGNYNKSFELLKTKAIVPTDEEIAENSRARSAKLRIGTKV</sequence>
<dbReference type="KEGG" id="emg:BBD33_03010"/>
<dbReference type="PANTHER" id="PTHR11265">
    <property type="entry name" value="S-ADENOSYL-METHYLTRANSFERASE MRAW"/>
    <property type="match status" value="1"/>
</dbReference>
<dbReference type="PANTHER" id="PTHR11265:SF0">
    <property type="entry name" value="12S RRNA N4-METHYLCYTIDINE METHYLTRANSFERASE"/>
    <property type="match status" value="1"/>
</dbReference>
<comment type="similarity">
    <text evidence="1 6">Belongs to the methyltransferase superfamily. RsmH family.</text>
</comment>
<dbReference type="Pfam" id="PF01795">
    <property type="entry name" value="Methyltransf_5"/>
    <property type="match status" value="1"/>
</dbReference>
<comment type="function">
    <text evidence="6">Specifically methylates the N4 position of cytidine in position 1402 (C1402) of 16S rRNA.</text>
</comment>
<keyword evidence="5 6" id="KW-0949">S-adenosyl-L-methionine</keyword>
<evidence type="ECO:0000313" key="8">
    <source>
        <dbReference type="Proteomes" id="UP000188947"/>
    </source>
</evidence>
<dbReference type="GO" id="GO:0071424">
    <property type="term" value="F:rRNA (cytosine-N4-)-methyltransferase activity"/>
    <property type="evidence" value="ECO:0007669"/>
    <property type="project" value="UniProtKB-UniRule"/>
</dbReference>
<dbReference type="AlphaFoldDB" id="A0A1V3TZ20"/>
<evidence type="ECO:0000256" key="2">
    <source>
        <dbReference type="ARBA" id="ARBA00022552"/>
    </source>
</evidence>
<dbReference type="InterPro" id="IPR023397">
    <property type="entry name" value="SAM-dep_MeTrfase_MraW_recog"/>
</dbReference>
<dbReference type="PIRSF" id="PIRSF004486">
    <property type="entry name" value="MraW"/>
    <property type="match status" value="1"/>
</dbReference>
<keyword evidence="3 6" id="KW-0489">Methyltransferase</keyword>
<gene>
    <name evidence="6" type="primary">rsmH</name>
    <name evidence="7" type="ORF">BMF97_11225</name>
</gene>
<protein>
    <recommendedName>
        <fullName evidence="6">Ribosomal RNA small subunit methyltransferase H</fullName>
        <ecNumber evidence="6">2.1.1.199</ecNumber>
    </recommendedName>
    <alternativeName>
        <fullName evidence="6">16S rRNA m(4)C1402 methyltransferase</fullName>
    </alternativeName>
    <alternativeName>
        <fullName evidence="6">rRNA (cytosine-N(4)-)-methyltransferase RsmH</fullName>
    </alternativeName>
</protein>
<dbReference type="InterPro" id="IPR002903">
    <property type="entry name" value="RsmH"/>
</dbReference>
<dbReference type="GO" id="GO:0070475">
    <property type="term" value="P:rRNA base methylation"/>
    <property type="evidence" value="ECO:0007669"/>
    <property type="project" value="UniProtKB-UniRule"/>
</dbReference>
<dbReference type="EMBL" id="MPOG01000013">
    <property type="protein sequence ID" value="OOH94615.1"/>
    <property type="molecule type" value="Genomic_DNA"/>
</dbReference>
<evidence type="ECO:0000256" key="4">
    <source>
        <dbReference type="ARBA" id="ARBA00022679"/>
    </source>
</evidence>
<organism evidence="7 8">
    <name type="scientific">Elizabethkingia meningoseptica</name>
    <name type="common">Chryseobacterium meningosepticum</name>
    <dbReference type="NCBI Taxonomy" id="238"/>
    <lineage>
        <taxon>Bacteria</taxon>
        <taxon>Pseudomonadati</taxon>
        <taxon>Bacteroidota</taxon>
        <taxon>Flavobacteriia</taxon>
        <taxon>Flavobacteriales</taxon>
        <taxon>Weeksellaceae</taxon>
        <taxon>Elizabethkingia</taxon>
    </lineage>
</organism>
<dbReference type="STRING" id="238.BBD35_04825"/>
<dbReference type="OrthoDB" id="9806637at2"/>
<keyword evidence="8" id="KW-1185">Reference proteome</keyword>
<evidence type="ECO:0000256" key="3">
    <source>
        <dbReference type="ARBA" id="ARBA00022603"/>
    </source>
</evidence>
<dbReference type="eggNOG" id="COG0275">
    <property type="taxonomic scope" value="Bacteria"/>
</dbReference>
<feature type="binding site" evidence="6">
    <location>
        <begin position="31"/>
        <end position="33"/>
    </location>
    <ligand>
        <name>S-adenosyl-L-methionine</name>
        <dbReference type="ChEBI" id="CHEBI:59789"/>
    </ligand>
</feature>
<dbReference type="Gene3D" id="3.40.50.150">
    <property type="entry name" value="Vaccinia Virus protein VP39"/>
    <property type="match status" value="1"/>
</dbReference>
<feature type="binding site" evidence="6">
    <location>
        <position position="51"/>
    </location>
    <ligand>
        <name>S-adenosyl-L-methionine</name>
        <dbReference type="ChEBI" id="CHEBI:59789"/>
    </ligand>
</feature>